<dbReference type="OrthoDB" id="204980at2759"/>
<keyword evidence="8" id="KW-0106">Calcium</keyword>
<dbReference type="Pfam" id="PF09260">
    <property type="entry name" value="A_amylase_dom_C"/>
    <property type="match status" value="1"/>
</dbReference>
<evidence type="ECO:0000259" key="19">
    <source>
        <dbReference type="SMART" id="SM00642"/>
    </source>
</evidence>
<evidence type="ECO:0000256" key="4">
    <source>
        <dbReference type="ARBA" id="ARBA00012595"/>
    </source>
</evidence>
<comment type="similarity">
    <text evidence="3">Belongs to the glycosyl hydrolase 13 family.</text>
</comment>
<reference evidence="20" key="2">
    <citation type="submission" date="2020-11" db="EMBL/GenBank/DDBJ databases">
        <authorList>
            <consortium name="DOE Joint Genome Institute"/>
            <person name="Kuo A."/>
            <person name="Miyauchi S."/>
            <person name="Kiss E."/>
            <person name="Drula E."/>
            <person name="Kohler A."/>
            <person name="Sanchez-Garcia M."/>
            <person name="Andreopoulos B."/>
            <person name="Barry K.W."/>
            <person name="Bonito G."/>
            <person name="Buee M."/>
            <person name="Carver A."/>
            <person name="Chen C."/>
            <person name="Cichocki N."/>
            <person name="Clum A."/>
            <person name="Culley D."/>
            <person name="Crous P.W."/>
            <person name="Fauchery L."/>
            <person name="Girlanda M."/>
            <person name="Hayes R."/>
            <person name="Keri Z."/>
            <person name="Labutti K."/>
            <person name="Lipzen A."/>
            <person name="Lombard V."/>
            <person name="Magnuson J."/>
            <person name="Maillard F."/>
            <person name="Morin E."/>
            <person name="Murat C."/>
            <person name="Nolan M."/>
            <person name="Ohm R."/>
            <person name="Pangilinan J."/>
            <person name="Pereira M."/>
            <person name="Perotto S."/>
            <person name="Peter M."/>
            <person name="Riley R."/>
            <person name="Sitrit Y."/>
            <person name="Stielow B."/>
            <person name="Szollosi G."/>
            <person name="Zifcakova L."/>
            <person name="Stursova M."/>
            <person name="Spatafora J.W."/>
            <person name="Tedersoo L."/>
            <person name="Vaario L.-M."/>
            <person name="Yamada A."/>
            <person name="Yan M."/>
            <person name="Wang P."/>
            <person name="Xu J."/>
            <person name="Bruns T."/>
            <person name="Baldrian P."/>
            <person name="Vilgalys R."/>
            <person name="Henrissat B."/>
            <person name="Grigoriev I.V."/>
            <person name="Hibbett D."/>
            <person name="Nagy L.G."/>
            <person name="Martin F.M."/>
        </authorList>
    </citation>
    <scope>NUCLEOTIDE SEQUENCE</scope>
    <source>
        <strain evidence="20">UH-Tt-Lm1</strain>
    </source>
</reference>
<keyword evidence="7" id="KW-0378">Hydrolase</keyword>
<evidence type="ECO:0000256" key="13">
    <source>
        <dbReference type="PIRSR" id="PIRSR001024-1"/>
    </source>
</evidence>
<feature type="binding site" evidence="16">
    <location>
        <position position="363"/>
    </location>
    <ligand>
        <name>substrate</name>
    </ligand>
</feature>
<dbReference type="Gene3D" id="3.20.20.80">
    <property type="entry name" value="Glycosidases"/>
    <property type="match status" value="1"/>
</dbReference>
<dbReference type="EC" id="3.2.1.1" evidence="4"/>
<protein>
    <recommendedName>
        <fullName evidence="4">alpha-amylase</fullName>
        <ecNumber evidence="4">3.2.1.1</ecNumber>
    </recommendedName>
</protein>
<evidence type="ECO:0000256" key="8">
    <source>
        <dbReference type="ARBA" id="ARBA00022837"/>
    </source>
</evidence>
<feature type="disulfide bond" evidence="15">
    <location>
        <begin position="167"/>
        <end position="180"/>
    </location>
</feature>
<evidence type="ECO:0000313" key="20">
    <source>
        <dbReference type="EMBL" id="KAF9793255.1"/>
    </source>
</evidence>
<dbReference type="SUPFAM" id="SSF51445">
    <property type="entry name" value="(Trans)glycosidases"/>
    <property type="match status" value="1"/>
</dbReference>
<dbReference type="SUPFAM" id="SSF51011">
    <property type="entry name" value="Glycosyl hydrolase domain"/>
    <property type="match status" value="1"/>
</dbReference>
<keyword evidence="21" id="KW-1185">Reference proteome</keyword>
<evidence type="ECO:0000256" key="2">
    <source>
        <dbReference type="ARBA" id="ARBA00001913"/>
    </source>
</evidence>
<dbReference type="Gene3D" id="2.60.40.1180">
    <property type="entry name" value="Golgi alpha-mannosidase II"/>
    <property type="match status" value="1"/>
</dbReference>
<dbReference type="Proteomes" id="UP000736335">
    <property type="component" value="Unassembled WGS sequence"/>
</dbReference>
<keyword evidence="17" id="KW-0472">Membrane</keyword>
<comment type="catalytic activity">
    <reaction evidence="1">
        <text>Endohydrolysis of (1-&gt;4)-alpha-D-glucosidic linkages in polysaccharides containing three or more (1-&gt;4)-alpha-linked D-glucose units.</text>
        <dbReference type="EC" id="3.2.1.1"/>
    </reaction>
</comment>
<keyword evidence="5" id="KW-0479">Metal-binding</keyword>
<feature type="binding site" evidence="16">
    <location>
        <position position="103"/>
    </location>
    <ligand>
        <name>substrate</name>
    </ligand>
</feature>
<evidence type="ECO:0000256" key="17">
    <source>
        <dbReference type="SAM" id="Phobius"/>
    </source>
</evidence>
<dbReference type="PANTHER" id="PTHR10357">
    <property type="entry name" value="ALPHA-AMYLASE FAMILY MEMBER"/>
    <property type="match status" value="1"/>
</dbReference>
<dbReference type="AlphaFoldDB" id="A0A9P6HRM8"/>
<dbReference type="GO" id="GO:0004556">
    <property type="term" value="F:alpha-amylase activity"/>
    <property type="evidence" value="ECO:0007669"/>
    <property type="project" value="UniProtKB-EC"/>
</dbReference>
<keyword evidence="17" id="KW-1133">Transmembrane helix</keyword>
<feature type="active site" description="Nucleophile" evidence="13">
    <location>
        <position position="222"/>
    </location>
</feature>
<evidence type="ECO:0000256" key="10">
    <source>
        <dbReference type="ARBA" id="ARBA00023180"/>
    </source>
</evidence>
<organism evidence="20 21">
    <name type="scientific">Thelephora terrestris</name>
    <dbReference type="NCBI Taxonomy" id="56493"/>
    <lineage>
        <taxon>Eukaryota</taxon>
        <taxon>Fungi</taxon>
        <taxon>Dikarya</taxon>
        <taxon>Basidiomycota</taxon>
        <taxon>Agaricomycotina</taxon>
        <taxon>Agaricomycetes</taxon>
        <taxon>Thelephorales</taxon>
        <taxon>Thelephoraceae</taxon>
        <taxon>Thelephora</taxon>
    </lineage>
</organism>
<sequence>MFFLPSLLISLAFIRATTAATAADWRSRSIYQLITDRYALPAGADPTACKTQDQTWCGGTWNTIRENLDYIQNAGFTAIWISPVNQNYQGPRTAYGDPYHGYWIQDASQLNSHFGTSDDLKNLSAEVHRRNMYLMVDVVVNNVMSTSINPDYSQYMFKNKSQYHTYCPVVWGDRQSEMNCWLGDTVVPLPDLNTQDAQVQAQYGDWIKNLVQEYSIDGLRIDAAKHVNSNFWGPFCSSAGVFCMGEVFGDDISLAAQYTAPGTLDSILNYPIYDALVEAFQIPGPTNTSGLALVHDAMKNGLSDVTVLGNFLENQDLPRWHNLSVDPQSLYNAMVFNFMSDGIPIVYYGQEQLFSGGTDPLNREPLWPSGYQNTTAYQIITTLNKFRNYMIRSSPDWLMSPSEVISTSPAGISLLKGNVVSVMTTIGSPPQNISMGVYTPFARGTALTDILSCTQLVIGSNQTVAVDYALGGHPSVLIPSQLMNGSGLCGYSANVSTNAQGKNVNHNGASAITPQYSSAFIAFFALLFGLVSLSL</sequence>
<feature type="domain" description="Glycosyl hydrolase family 13 catalytic" evidence="19">
    <location>
        <begin position="32"/>
        <end position="387"/>
    </location>
</feature>
<evidence type="ECO:0000256" key="12">
    <source>
        <dbReference type="ARBA" id="ARBA00023295"/>
    </source>
</evidence>
<keyword evidence="17" id="KW-0812">Transmembrane</keyword>
<evidence type="ECO:0000256" key="15">
    <source>
        <dbReference type="PIRSR" id="PIRSR001024-4"/>
    </source>
</evidence>
<evidence type="ECO:0000256" key="1">
    <source>
        <dbReference type="ARBA" id="ARBA00000548"/>
    </source>
</evidence>
<evidence type="ECO:0000256" key="3">
    <source>
        <dbReference type="ARBA" id="ARBA00008061"/>
    </source>
</evidence>
<dbReference type="FunFam" id="3.20.20.80:FF:000120">
    <property type="entry name" value="Alpha-amylase A"/>
    <property type="match status" value="1"/>
</dbReference>
<evidence type="ECO:0000313" key="21">
    <source>
        <dbReference type="Proteomes" id="UP000736335"/>
    </source>
</evidence>
<reference evidence="20" key="1">
    <citation type="journal article" date="2020" name="Nat. Commun.">
        <title>Large-scale genome sequencing of mycorrhizal fungi provides insights into the early evolution of symbiotic traits.</title>
        <authorList>
            <person name="Miyauchi S."/>
            <person name="Kiss E."/>
            <person name="Kuo A."/>
            <person name="Drula E."/>
            <person name="Kohler A."/>
            <person name="Sanchez-Garcia M."/>
            <person name="Morin E."/>
            <person name="Andreopoulos B."/>
            <person name="Barry K.W."/>
            <person name="Bonito G."/>
            <person name="Buee M."/>
            <person name="Carver A."/>
            <person name="Chen C."/>
            <person name="Cichocki N."/>
            <person name="Clum A."/>
            <person name="Culley D."/>
            <person name="Crous P.W."/>
            <person name="Fauchery L."/>
            <person name="Girlanda M."/>
            <person name="Hayes R.D."/>
            <person name="Keri Z."/>
            <person name="LaButti K."/>
            <person name="Lipzen A."/>
            <person name="Lombard V."/>
            <person name="Magnuson J."/>
            <person name="Maillard F."/>
            <person name="Murat C."/>
            <person name="Nolan M."/>
            <person name="Ohm R.A."/>
            <person name="Pangilinan J."/>
            <person name="Pereira M.F."/>
            <person name="Perotto S."/>
            <person name="Peter M."/>
            <person name="Pfister S."/>
            <person name="Riley R."/>
            <person name="Sitrit Y."/>
            <person name="Stielow J.B."/>
            <person name="Szollosi G."/>
            <person name="Zifcakova L."/>
            <person name="Stursova M."/>
            <person name="Spatafora J.W."/>
            <person name="Tedersoo L."/>
            <person name="Vaario L.M."/>
            <person name="Yamada A."/>
            <person name="Yan M."/>
            <person name="Wang P."/>
            <person name="Xu J."/>
            <person name="Bruns T."/>
            <person name="Baldrian P."/>
            <person name="Vilgalys R."/>
            <person name="Dunand C."/>
            <person name="Henrissat B."/>
            <person name="Grigoriev I.V."/>
            <person name="Hibbett D."/>
            <person name="Nagy L.G."/>
            <person name="Martin F.M."/>
        </authorList>
    </citation>
    <scope>NUCLEOTIDE SEQUENCE</scope>
    <source>
        <strain evidence="20">UH-Tt-Lm1</strain>
    </source>
</reference>
<evidence type="ECO:0000256" key="11">
    <source>
        <dbReference type="ARBA" id="ARBA00023277"/>
    </source>
</evidence>
<feature type="chain" id="PRO_5040130358" description="alpha-amylase" evidence="18">
    <location>
        <begin position="20"/>
        <end position="535"/>
    </location>
</feature>
<proteinExistence type="inferred from homology"/>
<feature type="transmembrane region" description="Helical" evidence="17">
    <location>
        <begin position="516"/>
        <end position="533"/>
    </location>
</feature>
<feature type="site" description="Transition state stabilizer" evidence="14">
    <location>
        <position position="316"/>
    </location>
</feature>
<keyword evidence="6 18" id="KW-0732">Signal</keyword>
<gene>
    <name evidence="20" type="ORF">BJ322DRAFT_114480</name>
</gene>
<dbReference type="InterPro" id="IPR013777">
    <property type="entry name" value="A-amylase-like"/>
</dbReference>
<dbReference type="CDD" id="cd11319">
    <property type="entry name" value="AmyAc_euk_AmyA"/>
    <property type="match status" value="1"/>
</dbReference>
<feature type="active site" description="Proton donor" evidence="13">
    <location>
        <position position="246"/>
    </location>
</feature>
<evidence type="ECO:0000256" key="16">
    <source>
        <dbReference type="PIRSR" id="PIRSR001024-5"/>
    </source>
</evidence>
<evidence type="ECO:0000256" key="6">
    <source>
        <dbReference type="ARBA" id="ARBA00022729"/>
    </source>
</evidence>
<keyword evidence="12" id="KW-0326">Glycosidase</keyword>
<feature type="disulfide bond" evidence="15">
    <location>
        <begin position="453"/>
        <end position="489"/>
    </location>
</feature>
<dbReference type="Pfam" id="PF00128">
    <property type="entry name" value="Alpha-amylase"/>
    <property type="match status" value="1"/>
</dbReference>
<feature type="binding site" evidence="16">
    <location>
        <position position="54"/>
    </location>
    <ligand>
        <name>substrate</name>
    </ligand>
</feature>
<dbReference type="InterPro" id="IPR017853">
    <property type="entry name" value="GH"/>
</dbReference>
<dbReference type="InterPro" id="IPR015340">
    <property type="entry name" value="A_amylase_C_dom"/>
</dbReference>
<comment type="caution">
    <text evidence="20">The sequence shown here is derived from an EMBL/GenBank/DDBJ whole genome shotgun (WGS) entry which is preliminary data.</text>
</comment>
<dbReference type="GO" id="GO:0016052">
    <property type="term" value="P:carbohydrate catabolic process"/>
    <property type="evidence" value="ECO:0007669"/>
    <property type="project" value="InterPro"/>
</dbReference>
<dbReference type="InterPro" id="IPR006047">
    <property type="entry name" value="GH13_cat_dom"/>
</dbReference>
<dbReference type="InterPro" id="IPR013780">
    <property type="entry name" value="Glyco_hydro_b"/>
</dbReference>
<evidence type="ECO:0000256" key="7">
    <source>
        <dbReference type="ARBA" id="ARBA00022801"/>
    </source>
</evidence>
<keyword evidence="10" id="KW-0325">Glycoprotein</keyword>
<evidence type="ECO:0000256" key="5">
    <source>
        <dbReference type="ARBA" id="ARBA00022723"/>
    </source>
</evidence>
<evidence type="ECO:0000256" key="14">
    <source>
        <dbReference type="PIRSR" id="PIRSR001024-2"/>
    </source>
</evidence>
<dbReference type="GO" id="GO:0005509">
    <property type="term" value="F:calcium ion binding"/>
    <property type="evidence" value="ECO:0007669"/>
    <property type="project" value="InterPro"/>
</dbReference>
<comment type="cofactor">
    <cofactor evidence="2">
        <name>Ca(2+)</name>
        <dbReference type="ChEBI" id="CHEBI:29108"/>
    </cofactor>
</comment>
<feature type="disulfide bond" evidence="15">
    <location>
        <begin position="49"/>
        <end position="57"/>
    </location>
</feature>
<evidence type="ECO:0000256" key="9">
    <source>
        <dbReference type="ARBA" id="ARBA00023157"/>
    </source>
</evidence>
<feature type="binding site" evidence="16">
    <location>
        <position position="316"/>
    </location>
    <ligand>
        <name>substrate</name>
    </ligand>
</feature>
<feature type="signal peptide" evidence="18">
    <location>
        <begin position="1"/>
        <end position="19"/>
    </location>
</feature>
<keyword evidence="9 15" id="KW-1015">Disulfide bond</keyword>
<keyword evidence="11" id="KW-0119">Carbohydrate metabolism</keyword>
<evidence type="ECO:0000256" key="18">
    <source>
        <dbReference type="SAM" id="SignalP"/>
    </source>
</evidence>
<feature type="binding site" evidence="16">
    <location>
        <position position="220"/>
    </location>
    <ligand>
        <name>substrate</name>
    </ligand>
</feature>
<dbReference type="EMBL" id="WIUZ02000001">
    <property type="protein sequence ID" value="KAF9793255.1"/>
    <property type="molecule type" value="Genomic_DNA"/>
</dbReference>
<accession>A0A9P6HRM8</accession>
<dbReference type="SMART" id="SM00642">
    <property type="entry name" value="Aamy"/>
    <property type="match status" value="1"/>
</dbReference>
<dbReference type="PIRSF" id="PIRSF001024">
    <property type="entry name" value="Alph-amyl_fung"/>
    <property type="match status" value="1"/>
</dbReference>
<name>A0A9P6HRM8_9AGAM</name>
<dbReference type="PANTHER" id="PTHR10357:SF215">
    <property type="entry name" value="ALPHA-AMYLASE 1"/>
    <property type="match status" value="1"/>
</dbReference>